<dbReference type="InterPro" id="IPR027417">
    <property type="entry name" value="P-loop_NTPase"/>
</dbReference>
<accession>A0ABW7QMZ3</accession>
<feature type="compositionally biased region" description="Basic and acidic residues" evidence="2">
    <location>
        <begin position="378"/>
        <end position="409"/>
    </location>
</feature>
<dbReference type="InterPro" id="IPR000330">
    <property type="entry name" value="SNF2_N"/>
</dbReference>
<protein>
    <submittedName>
        <fullName evidence="5">SNF2-related protein</fullName>
    </submittedName>
</protein>
<dbReference type="PROSITE" id="PS51192">
    <property type="entry name" value="HELICASE_ATP_BIND_1"/>
    <property type="match status" value="1"/>
</dbReference>
<gene>
    <name evidence="5" type="ORF">ACH4F9_12875</name>
</gene>
<proteinExistence type="predicted"/>
<dbReference type="SMART" id="SM00487">
    <property type="entry name" value="DEXDc"/>
    <property type="match status" value="1"/>
</dbReference>
<feature type="region of interest" description="Disordered" evidence="2">
    <location>
        <begin position="14"/>
        <end position="41"/>
    </location>
</feature>
<name>A0ABW7QMZ3_9ACTN</name>
<keyword evidence="1" id="KW-0378">Hydrolase</keyword>
<dbReference type="Gene3D" id="1.20.120.850">
    <property type="entry name" value="SWI2/SNF2 ATPases, N-terminal domain"/>
    <property type="match status" value="1"/>
</dbReference>
<dbReference type="Gene3D" id="3.40.50.10810">
    <property type="entry name" value="Tandem AAA-ATPase domain"/>
    <property type="match status" value="1"/>
</dbReference>
<evidence type="ECO:0000259" key="4">
    <source>
        <dbReference type="PROSITE" id="PS51194"/>
    </source>
</evidence>
<dbReference type="PROSITE" id="PS51194">
    <property type="entry name" value="HELICASE_CTER"/>
    <property type="match status" value="1"/>
</dbReference>
<evidence type="ECO:0000313" key="6">
    <source>
        <dbReference type="Proteomes" id="UP001610818"/>
    </source>
</evidence>
<dbReference type="InterPro" id="IPR038718">
    <property type="entry name" value="SNF2-like_sf"/>
</dbReference>
<dbReference type="PANTHER" id="PTHR10799">
    <property type="entry name" value="SNF2/RAD54 HELICASE FAMILY"/>
    <property type="match status" value="1"/>
</dbReference>
<dbReference type="InterPro" id="IPR049730">
    <property type="entry name" value="SNF2/RAD54-like_C"/>
</dbReference>
<keyword evidence="6" id="KW-1185">Reference proteome</keyword>
<feature type="compositionally biased region" description="Basic and acidic residues" evidence="2">
    <location>
        <begin position="335"/>
        <end position="369"/>
    </location>
</feature>
<dbReference type="Proteomes" id="UP001610818">
    <property type="component" value="Unassembled WGS sequence"/>
</dbReference>
<dbReference type="Pfam" id="PF00176">
    <property type="entry name" value="SNF2-rel_dom"/>
    <property type="match status" value="1"/>
</dbReference>
<evidence type="ECO:0000259" key="3">
    <source>
        <dbReference type="PROSITE" id="PS51192"/>
    </source>
</evidence>
<dbReference type="RefSeq" id="WP_397711110.1">
    <property type="nucleotide sequence ID" value="NZ_JBIRGN010000002.1"/>
</dbReference>
<feature type="region of interest" description="Disordered" evidence="2">
    <location>
        <begin position="335"/>
        <end position="415"/>
    </location>
</feature>
<reference evidence="5 6" key="1">
    <citation type="submission" date="2024-10" db="EMBL/GenBank/DDBJ databases">
        <title>The Natural Products Discovery Center: Release of the First 8490 Sequenced Strains for Exploring Actinobacteria Biosynthetic Diversity.</title>
        <authorList>
            <person name="Kalkreuter E."/>
            <person name="Kautsar S.A."/>
            <person name="Yang D."/>
            <person name="Bader C.D."/>
            <person name="Teijaro C.N."/>
            <person name="Fluegel L."/>
            <person name="Davis C.M."/>
            <person name="Simpson J.R."/>
            <person name="Lauterbach L."/>
            <person name="Steele A.D."/>
            <person name="Gui C."/>
            <person name="Meng S."/>
            <person name="Li G."/>
            <person name="Viehrig K."/>
            <person name="Ye F."/>
            <person name="Su P."/>
            <person name="Kiefer A.F."/>
            <person name="Nichols A."/>
            <person name="Cepeda A.J."/>
            <person name="Yan W."/>
            <person name="Fan B."/>
            <person name="Jiang Y."/>
            <person name="Adhikari A."/>
            <person name="Zheng C.-J."/>
            <person name="Schuster L."/>
            <person name="Cowan T.M."/>
            <person name="Smanski M.J."/>
            <person name="Chevrette M.G."/>
            <person name="De Carvalho L.P.S."/>
            <person name="Shen B."/>
        </authorList>
    </citation>
    <scope>NUCLEOTIDE SEQUENCE [LARGE SCALE GENOMIC DNA]</scope>
    <source>
        <strain evidence="5 6">NPDC017990</strain>
    </source>
</reference>
<feature type="domain" description="Helicase C-terminal" evidence="4">
    <location>
        <begin position="956"/>
        <end position="1110"/>
    </location>
</feature>
<dbReference type="InterPro" id="IPR001650">
    <property type="entry name" value="Helicase_C-like"/>
</dbReference>
<dbReference type="Pfam" id="PF00271">
    <property type="entry name" value="Helicase_C"/>
    <property type="match status" value="1"/>
</dbReference>
<dbReference type="CDD" id="cd18793">
    <property type="entry name" value="SF2_C_SNF"/>
    <property type="match status" value="1"/>
</dbReference>
<comment type="caution">
    <text evidence="5">The sequence shown here is derived from an EMBL/GenBank/DDBJ whole genome shotgun (WGS) entry which is preliminary data.</text>
</comment>
<sequence length="1124" mass="118102">MSEVVKVVVRDVADATSSSASSASSSAASAASASTGSAVSTASAAGPSAERVGELVRSCAAVFLPGAVPREGRVAFWAPEGKLPAGLAGAGAGMGDGSAADAGGAVAGGGVAGGGDAGALPGATESEIAVVRPHGKGVRTRTVPALILPVAEAAALLLRAGPAHPAVACWAAAVRHALHLAARGRLLPGLTGGDLDAWRAGPLDAADVTQLRGIAAALPAEAHAVPLPGSRPLLLHEPFALVRAFVDAVVDTLPRTPAAAHAVGAPFAAREPQRLPGAREWAAEVAAGMDAGVRVSLRLDLQAHEVFERASDEVPDAAPRDRDVPDAAARDHGMLDAAFRDRDVPDAAPRDRDVPDAAPRDRDVPDAAPRHHGLPDATTRHHDLPDAAAPGDRDGGQAGAREADGRPRESMASPAAAVVQVHSLADPTLVADAAQLWTGADHFGPRARVDTLLAVRRAARVWQPLARLLERPVPDVLPLSEGELYELLGVAATRLGAAGVAVHWPRELTRGLTATAVVRPAPGTAADNFDFFKTEQLLEFRWQLALGPADGSGDGEGGPLTEAEMDILAEAHRPVVRLRDQWVLVDPELVRKARKRDLGLLDPVDALSVALTGAAEVDGERVEAVPIGALAGLRERLTDDLRPVAPPPALAATLRDYQLRGLAWLDRMTSLGLGGCLADDMGLGKTVTLIALHLHRARPEPTLVVCPASLLGNWQREIERFAPGVPVRRFHGTGRSLDGDLSGGFVLTTYGTMRTSASELAALPWGLVVADEAQHVKNPHAATAKALRTIPSAARVALTGTPVENNLSELWALLDWTTPGLLGPLKAFRARHARLVEGGEDDEAMARLARLVRPFLLRRKKSDPGIAPELPPKTETDHPVTLTREQASLYEAVVRETLARIEASEGIARRGLVMKLLMALKQICNHPAQYLKDGEIVGRGGVGGRGGRSRSGKLELLDELLDTILAEDGAVLIFTQYVEMARILETHLASRGIGTQLLHGGTPVQRRQEMVDRFQSGEAPVFLLSLKAAGTGLNLTRAGHVIHYDRWWNPAVEEQATDRAYRIGQTQPVQVHRLITEGTVEDRIAELLAAKQALADAVLGGGEAALTELSDAELADLVSLRRAS</sequence>
<evidence type="ECO:0000256" key="1">
    <source>
        <dbReference type="ARBA" id="ARBA00022801"/>
    </source>
</evidence>
<dbReference type="SUPFAM" id="SSF52540">
    <property type="entry name" value="P-loop containing nucleoside triphosphate hydrolases"/>
    <property type="match status" value="2"/>
</dbReference>
<evidence type="ECO:0000256" key="2">
    <source>
        <dbReference type="SAM" id="MobiDB-lite"/>
    </source>
</evidence>
<dbReference type="EMBL" id="JBIRGQ010000002">
    <property type="protein sequence ID" value="MFH8545884.1"/>
    <property type="molecule type" value="Genomic_DNA"/>
</dbReference>
<dbReference type="SMART" id="SM00490">
    <property type="entry name" value="HELICc"/>
    <property type="match status" value="1"/>
</dbReference>
<feature type="domain" description="Helicase ATP-binding" evidence="3">
    <location>
        <begin position="666"/>
        <end position="820"/>
    </location>
</feature>
<organism evidence="5 6">
    <name type="scientific">Streptomyces longisporoflavus</name>
    <dbReference type="NCBI Taxonomy" id="28044"/>
    <lineage>
        <taxon>Bacteria</taxon>
        <taxon>Bacillati</taxon>
        <taxon>Actinomycetota</taxon>
        <taxon>Actinomycetes</taxon>
        <taxon>Kitasatosporales</taxon>
        <taxon>Streptomycetaceae</taxon>
        <taxon>Streptomyces</taxon>
    </lineage>
</organism>
<dbReference type="Pfam" id="PF12419">
    <property type="entry name" value="DUF3670"/>
    <property type="match status" value="1"/>
</dbReference>
<dbReference type="InterPro" id="IPR014001">
    <property type="entry name" value="Helicase_ATP-bd"/>
</dbReference>
<dbReference type="Gene3D" id="3.40.50.300">
    <property type="entry name" value="P-loop containing nucleotide triphosphate hydrolases"/>
    <property type="match status" value="1"/>
</dbReference>
<dbReference type="InterPro" id="IPR022138">
    <property type="entry name" value="DUF3670"/>
</dbReference>
<evidence type="ECO:0000313" key="5">
    <source>
        <dbReference type="EMBL" id="MFH8545884.1"/>
    </source>
</evidence>